<accession>A0ACC1RXU5</accession>
<sequence length="252" mass="27459">MTSIPSNWVIINVYQTKLTARYFTYAALVLVAYEHIITFRHEYEFLRHRAHTAATWIFTANRYLMLICGNTSAMFFLAGVIVNGPFVTSALFSALRVFALLNRAYRTAGCVLLLGLSPVGLGLLSSADTYMTSHAVSVPPRSVNLVAVLAVLAADVIACTTTWITTYRHVRQAAALGVHAGLGAELIQYGTLYFASSGGSVLCVVNMLLLVTILIVRTPLPHASSRQKKELIAPVQPSESRFSDAMDIFATV</sequence>
<keyword evidence="2" id="KW-1185">Reference proteome</keyword>
<name>A0ACC1RXU5_9APHY</name>
<protein>
    <submittedName>
        <fullName evidence="1">Uncharacterized protein</fullName>
    </submittedName>
</protein>
<dbReference type="Proteomes" id="UP001148662">
    <property type="component" value="Unassembled WGS sequence"/>
</dbReference>
<evidence type="ECO:0000313" key="1">
    <source>
        <dbReference type="EMBL" id="KAJ3527943.1"/>
    </source>
</evidence>
<comment type="caution">
    <text evidence="1">The sequence shown here is derived from an EMBL/GenBank/DDBJ whole genome shotgun (WGS) entry which is preliminary data.</text>
</comment>
<gene>
    <name evidence="1" type="ORF">NM688_g8057</name>
</gene>
<dbReference type="EMBL" id="JANHOG010002053">
    <property type="protein sequence ID" value="KAJ3527943.1"/>
    <property type="molecule type" value="Genomic_DNA"/>
</dbReference>
<evidence type="ECO:0000313" key="2">
    <source>
        <dbReference type="Proteomes" id="UP001148662"/>
    </source>
</evidence>
<organism evidence="1 2">
    <name type="scientific">Phlebia brevispora</name>
    <dbReference type="NCBI Taxonomy" id="194682"/>
    <lineage>
        <taxon>Eukaryota</taxon>
        <taxon>Fungi</taxon>
        <taxon>Dikarya</taxon>
        <taxon>Basidiomycota</taxon>
        <taxon>Agaricomycotina</taxon>
        <taxon>Agaricomycetes</taxon>
        <taxon>Polyporales</taxon>
        <taxon>Meruliaceae</taxon>
        <taxon>Phlebia</taxon>
    </lineage>
</organism>
<reference evidence="1" key="1">
    <citation type="submission" date="2022-07" db="EMBL/GenBank/DDBJ databases">
        <title>Genome Sequence of Phlebia brevispora.</title>
        <authorList>
            <person name="Buettner E."/>
        </authorList>
    </citation>
    <scope>NUCLEOTIDE SEQUENCE</scope>
    <source>
        <strain evidence="1">MPL23</strain>
    </source>
</reference>
<proteinExistence type="predicted"/>